<name>A0A1F8EVU5_9BACT</name>
<dbReference type="InterPro" id="IPR010545">
    <property type="entry name" value="SPP"/>
</dbReference>
<proteinExistence type="predicted"/>
<feature type="transmembrane region" description="Helical" evidence="1">
    <location>
        <begin position="99"/>
        <end position="116"/>
    </location>
</feature>
<dbReference type="AlphaFoldDB" id="A0A1F8EVU5"/>
<feature type="transmembrane region" description="Helical" evidence="1">
    <location>
        <begin position="70"/>
        <end position="93"/>
    </location>
</feature>
<organism evidence="2 3">
    <name type="scientific">Candidatus Yanofskybacteria bacterium RIFCSPHIGHO2_01_FULL_44_22</name>
    <dbReference type="NCBI Taxonomy" id="1802669"/>
    <lineage>
        <taxon>Bacteria</taxon>
        <taxon>Candidatus Yanofskyibacteriota</taxon>
    </lineage>
</organism>
<feature type="transmembrane region" description="Helical" evidence="1">
    <location>
        <begin position="203"/>
        <end position="222"/>
    </location>
</feature>
<feature type="transmembrane region" description="Helical" evidence="1">
    <location>
        <begin position="257"/>
        <end position="276"/>
    </location>
</feature>
<evidence type="ECO:0000313" key="3">
    <source>
        <dbReference type="Proteomes" id="UP000177419"/>
    </source>
</evidence>
<keyword evidence="1" id="KW-1133">Transmembrane helix</keyword>
<evidence type="ECO:0000313" key="2">
    <source>
        <dbReference type="EMBL" id="OGN04971.1"/>
    </source>
</evidence>
<keyword evidence="1" id="KW-0812">Transmembrane</keyword>
<reference evidence="2 3" key="1">
    <citation type="journal article" date="2016" name="Nat. Commun.">
        <title>Thousands of microbial genomes shed light on interconnected biogeochemical processes in an aquifer system.</title>
        <authorList>
            <person name="Anantharaman K."/>
            <person name="Brown C.T."/>
            <person name="Hug L.A."/>
            <person name="Sharon I."/>
            <person name="Castelle C.J."/>
            <person name="Probst A.J."/>
            <person name="Thomas B.C."/>
            <person name="Singh A."/>
            <person name="Wilkins M.J."/>
            <person name="Karaoz U."/>
            <person name="Brodie E.L."/>
            <person name="Williams K.H."/>
            <person name="Hubbard S.S."/>
            <person name="Banfield J.F."/>
        </authorList>
    </citation>
    <scope>NUCLEOTIDE SEQUENCE [LARGE SCALE GENOMIC DNA]</scope>
</reference>
<gene>
    <name evidence="2" type="ORF">A2746_01290</name>
</gene>
<dbReference type="EMBL" id="MGJJ01000019">
    <property type="protein sequence ID" value="OGN04971.1"/>
    <property type="molecule type" value="Genomic_DNA"/>
</dbReference>
<keyword evidence="1" id="KW-0472">Membrane</keyword>
<feature type="transmembrane region" description="Helical" evidence="1">
    <location>
        <begin position="42"/>
        <end position="63"/>
    </location>
</feature>
<accession>A0A1F8EVU5</accession>
<feature type="transmembrane region" description="Helical" evidence="1">
    <location>
        <begin position="123"/>
        <end position="149"/>
    </location>
</feature>
<dbReference type="STRING" id="1802669.A2746_01290"/>
<evidence type="ECO:0000256" key="1">
    <source>
        <dbReference type="SAM" id="Phobius"/>
    </source>
</evidence>
<dbReference type="Proteomes" id="UP000177419">
    <property type="component" value="Unassembled WGS sequence"/>
</dbReference>
<dbReference type="Pfam" id="PF06550">
    <property type="entry name" value="SPP"/>
    <property type="match status" value="1"/>
</dbReference>
<feature type="transmembrane region" description="Helical" evidence="1">
    <location>
        <begin position="228"/>
        <end position="248"/>
    </location>
</feature>
<sequence length="278" mass="29928">MIFNFRLFIKECVIFAATLAVGILSAERLAVSAFTGTAFETFAFSLWDIIALAVAILVFVLALKYRKIGSFLFQGILVFIILGGAQVVAGVFLNAPWDFLAAVILLAAFLIVRNVLMHNAGVLLGIAGLGAAVGVGIHPQTAIWLLVILSVYDILAVYKTKHMVRMAKAMLESGAIFGFIIPFEWKGFFYGKKEAQARAGEKFMILGSGDSVVPLFLAASLVKISLGQAILVGLFAIGGLFVTHLIFINQKERKPMAALPPIATFAIIGYLLAAFLNL</sequence>
<comment type="caution">
    <text evidence="2">The sequence shown here is derived from an EMBL/GenBank/DDBJ whole genome shotgun (WGS) entry which is preliminary data.</text>
</comment>
<protein>
    <submittedName>
        <fullName evidence="2">Uncharacterized protein</fullName>
    </submittedName>
</protein>